<feature type="region of interest" description="Disordered" evidence="1">
    <location>
        <begin position="116"/>
        <end position="146"/>
    </location>
</feature>
<keyword evidence="4" id="KW-1185">Reference proteome</keyword>
<evidence type="ECO:0000256" key="2">
    <source>
        <dbReference type="SAM" id="SignalP"/>
    </source>
</evidence>
<protein>
    <submittedName>
        <fullName evidence="3">Uncharacterized protein</fullName>
    </submittedName>
</protein>
<proteinExistence type="predicted"/>
<evidence type="ECO:0000313" key="4">
    <source>
        <dbReference type="Proteomes" id="UP000235786"/>
    </source>
</evidence>
<dbReference type="AlphaFoldDB" id="A0A2J6QUM1"/>
<feature type="compositionally biased region" description="Polar residues" evidence="1">
    <location>
        <begin position="392"/>
        <end position="405"/>
    </location>
</feature>
<feature type="region of interest" description="Disordered" evidence="1">
    <location>
        <begin position="168"/>
        <end position="256"/>
    </location>
</feature>
<feature type="compositionally biased region" description="Low complexity" evidence="1">
    <location>
        <begin position="168"/>
        <end position="178"/>
    </location>
</feature>
<accession>A0A2J6QUM1</accession>
<feature type="compositionally biased region" description="Acidic residues" evidence="1">
    <location>
        <begin position="406"/>
        <end position="418"/>
    </location>
</feature>
<keyword evidence="2" id="KW-0732">Signal</keyword>
<feature type="compositionally biased region" description="Basic and acidic residues" evidence="1">
    <location>
        <begin position="245"/>
        <end position="254"/>
    </location>
</feature>
<evidence type="ECO:0000256" key="1">
    <source>
        <dbReference type="SAM" id="MobiDB-lite"/>
    </source>
</evidence>
<dbReference type="OrthoDB" id="10507446at2759"/>
<reference evidence="3 4" key="1">
    <citation type="submission" date="2016-04" db="EMBL/GenBank/DDBJ databases">
        <title>A degradative enzymes factory behind the ericoid mycorrhizal symbiosis.</title>
        <authorList>
            <consortium name="DOE Joint Genome Institute"/>
            <person name="Martino E."/>
            <person name="Morin E."/>
            <person name="Grelet G."/>
            <person name="Kuo A."/>
            <person name="Kohler A."/>
            <person name="Daghino S."/>
            <person name="Barry K."/>
            <person name="Choi C."/>
            <person name="Cichocki N."/>
            <person name="Clum A."/>
            <person name="Copeland A."/>
            <person name="Hainaut M."/>
            <person name="Haridas S."/>
            <person name="Labutti K."/>
            <person name="Lindquist E."/>
            <person name="Lipzen A."/>
            <person name="Khouja H.-R."/>
            <person name="Murat C."/>
            <person name="Ohm R."/>
            <person name="Olson A."/>
            <person name="Spatafora J."/>
            <person name="Veneault-Fourrey C."/>
            <person name="Henrissat B."/>
            <person name="Grigoriev I."/>
            <person name="Martin F."/>
            <person name="Perotto S."/>
        </authorList>
    </citation>
    <scope>NUCLEOTIDE SEQUENCE [LARGE SCALE GENOMIC DNA]</scope>
    <source>
        <strain evidence="3 4">F</strain>
    </source>
</reference>
<evidence type="ECO:0000313" key="3">
    <source>
        <dbReference type="EMBL" id="PMD29962.1"/>
    </source>
</evidence>
<gene>
    <name evidence="3" type="ORF">L207DRAFT_232892</name>
</gene>
<dbReference type="Proteomes" id="UP000235786">
    <property type="component" value="Unassembled WGS sequence"/>
</dbReference>
<organism evidence="3 4">
    <name type="scientific">Hyaloscypha variabilis (strain UAMH 11265 / GT02V1 / F)</name>
    <name type="common">Meliniomyces variabilis</name>
    <dbReference type="NCBI Taxonomy" id="1149755"/>
    <lineage>
        <taxon>Eukaryota</taxon>
        <taxon>Fungi</taxon>
        <taxon>Dikarya</taxon>
        <taxon>Ascomycota</taxon>
        <taxon>Pezizomycotina</taxon>
        <taxon>Leotiomycetes</taxon>
        <taxon>Helotiales</taxon>
        <taxon>Hyaloscyphaceae</taxon>
        <taxon>Hyaloscypha</taxon>
        <taxon>Hyaloscypha variabilis</taxon>
    </lineage>
</organism>
<sequence>MKTGLFLLPSLAAVCYSAALPIEDNGDVLKRDSDDYTLTVFVTAAPKATTVVKSITEQQNQGGTYLTITKTVTEHSGTVKKTTSSKKKVTTTVKNGNAPVTVYKTITTAEPVTVYITTDDGNDNSDNPDDSSDDSGDDLGDDVLVLNGNRKRQNYKRQVWLDPFTTTDYYTPDEPQPTAAASTTADYEDDEPVRTTTVWEKPHRHHTTTIWTPRQTDWSKREAAPQTDDFDLGDSSTEDTFIPIEGRDNKKREPSPQVVFTVTDDLNYPIETETYHPASTKKPSRTTTDRFGPYGSWYLTATGRHSVVTYNPYTYDPYKSVSTYTPASESTGVPDPDEQDSNDDDPSDDSAVNKRQVTFGNGEGGDDSSDDGTIGTIIFGNGGDDSSDDSSTQIYVPTVTNTQDYGETDDPDTEDADSELQIGNKKRVLSPACNKRAIENGDFACVPSLATVAATSLTVKPTGLVEVSISRTIIQAGVSVLLTSSSSSLSGAQTTFATSTRARIDIR</sequence>
<feature type="signal peptide" evidence="2">
    <location>
        <begin position="1"/>
        <end position="19"/>
    </location>
</feature>
<feature type="chain" id="PRO_5014435726" evidence="2">
    <location>
        <begin position="20"/>
        <end position="507"/>
    </location>
</feature>
<name>A0A2J6QUM1_HYAVF</name>
<feature type="compositionally biased region" description="Acidic residues" evidence="1">
    <location>
        <begin position="335"/>
        <end position="348"/>
    </location>
</feature>
<dbReference type="EMBL" id="KZ613970">
    <property type="protein sequence ID" value="PMD29962.1"/>
    <property type="molecule type" value="Genomic_DNA"/>
</dbReference>
<feature type="region of interest" description="Disordered" evidence="1">
    <location>
        <begin position="325"/>
        <end position="419"/>
    </location>
</feature>
<feature type="compositionally biased region" description="Acidic residues" evidence="1">
    <location>
        <begin position="120"/>
        <end position="141"/>
    </location>
</feature>